<dbReference type="HOGENOM" id="CLU_115697_5_1_11"/>
<dbReference type="STRING" id="710421.Mycch_0814"/>
<dbReference type="Proteomes" id="UP000006057">
    <property type="component" value="Chromosome"/>
</dbReference>
<reference evidence="2 3" key="1">
    <citation type="submission" date="2012-06" db="EMBL/GenBank/DDBJ databases">
        <title>Complete sequence of chromosome of Mycobacterium chubuense NBB4.</title>
        <authorList>
            <consortium name="US DOE Joint Genome Institute"/>
            <person name="Lucas S."/>
            <person name="Han J."/>
            <person name="Lapidus A."/>
            <person name="Cheng J.-F."/>
            <person name="Goodwin L."/>
            <person name="Pitluck S."/>
            <person name="Peters L."/>
            <person name="Mikhailova N."/>
            <person name="Teshima H."/>
            <person name="Detter J.C."/>
            <person name="Han C."/>
            <person name="Tapia R."/>
            <person name="Land M."/>
            <person name="Hauser L."/>
            <person name="Kyrpides N."/>
            <person name="Ivanova N."/>
            <person name="Pagani I."/>
            <person name="Mattes T."/>
            <person name="Holmes A."/>
            <person name="Rutledge P."/>
            <person name="Paulsen I."/>
            <person name="Coleman N."/>
            <person name="Woyke T."/>
        </authorList>
    </citation>
    <scope>NUCLEOTIDE SEQUENCE [LARGE SCALE GENOMIC DNA]</scope>
    <source>
        <strain evidence="2 3">NBB4</strain>
    </source>
</reference>
<keyword evidence="3" id="KW-1185">Reference proteome</keyword>
<dbReference type="GO" id="GO:0016301">
    <property type="term" value="F:kinase activity"/>
    <property type="evidence" value="ECO:0007669"/>
    <property type="project" value="InterPro"/>
</dbReference>
<dbReference type="EMBL" id="CP003053">
    <property type="protein sequence ID" value="AFM15630.1"/>
    <property type="molecule type" value="Genomic_DNA"/>
</dbReference>
<protein>
    <submittedName>
        <fullName evidence="2">Death-on-curing family protein</fullName>
    </submittedName>
</protein>
<name>I4BEC3_MYCCN</name>
<dbReference type="Pfam" id="PF02661">
    <property type="entry name" value="Fic"/>
    <property type="match status" value="1"/>
</dbReference>
<dbReference type="InterPro" id="IPR006440">
    <property type="entry name" value="Doc"/>
</dbReference>
<dbReference type="RefSeq" id="WP_014814121.1">
    <property type="nucleotide sequence ID" value="NC_018027.1"/>
</dbReference>
<dbReference type="eggNOG" id="COG3654">
    <property type="taxonomic scope" value="Bacteria"/>
</dbReference>
<dbReference type="PANTHER" id="PTHR39426:SF1">
    <property type="entry name" value="HOMOLOGY TO DEATH-ON-CURING PROTEIN OF PHAGE P1"/>
    <property type="match status" value="1"/>
</dbReference>
<dbReference type="PATRIC" id="fig|710421.3.peg.818"/>
<evidence type="ECO:0000259" key="1">
    <source>
        <dbReference type="PROSITE" id="PS51459"/>
    </source>
</evidence>
<dbReference type="PROSITE" id="PS51459">
    <property type="entry name" value="FIDO"/>
    <property type="match status" value="1"/>
</dbReference>
<organism evidence="2 3">
    <name type="scientific">Mycolicibacterium chubuense (strain NBB4)</name>
    <name type="common">Mycobacterium chubuense</name>
    <dbReference type="NCBI Taxonomy" id="710421"/>
    <lineage>
        <taxon>Bacteria</taxon>
        <taxon>Bacillati</taxon>
        <taxon>Actinomycetota</taxon>
        <taxon>Actinomycetes</taxon>
        <taxon>Mycobacteriales</taxon>
        <taxon>Mycobacteriaceae</taxon>
        <taxon>Mycolicibacterium</taxon>
    </lineage>
</organism>
<feature type="domain" description="Fido" evidence="1">
    <location>
        <begin position="5"/>
        <end position="117"/>
    </location>
</feature>
<dbReference type="Gene3D" id="1.20.120.1870">
    <property type="entry name" value="Fic/DOC protein, Fido domain"/>
    <property type="match status" value="1"/>
</dbReference>
<dbReference type="InterPro" id="IPR003812">
    <property type="entry name" value="Fido"/>
</dbReference>
<dbReference type="KEGG" id="mcb:Mycch_0814"/>
<evidence type="ECO:0000313" key="3">
    <source>
        <dbReference type="Proteomes" id="UP000006057"/>
    </source>
</evidence>
<proteinExistence type="predicted"/>
<gene>
    <name evidence="2" type="ordered locus">Mycch_0814</name>
</gene>
<dbReference type="InterPro" id="IPR053737">
    <property type="entry name" value="Type_II_TA_Toxin"/>
</dbReference>
<sequence length="129" mass="14430">MIEYLDLEDLLVIARHAVGEDVAVRDFGLLESALARPRASVFGQDAYPDLHLKAAALMHSLARNHALVDGNKRLAWTACRTFLALNGQMIRATEDERFDFVMRVATGAEPELDYVAETLRTWSYQDPPG</sequence>
<accession>I4BEC3</accession>
<evidence type="ECO:0000313" key="2">
    <source>
        <dbReference type="EMBL" id="AFM15630.1"/>
    </source>
</evidence>
<dbReference type="AlphaFoldDB" id="I4BEC3"/>
<dbReference type="PANTHER" id="PTHR39426">
    <property type="entry name" value="HOMOLOGY TO DEATH-ON-CURING PROTEIN OF PHAGE P1"/>
    <property type="match status" value="1"/>
</dbReference>
<dbReference type="NCBIfam" id="TIGR01550">
    <property type="entry name" value="DOC_P1"/>
    <property type="match status" value="1"/>
</dbReference>
<dbReference type="OrthoDB" id="9802752at2"/>